<evidence type="ECO:0000256" key="2">
    <source>
        <dbReference type="ARBA" id="ARBA00022603"/>
    </source>
</evidence>
<evidence type="ECO:0000256" key="4">
    <source>
        <dbReference type="ARBA" id="ARBA00047942"/>
    </source>
</evidence>
<dbReference type="STRING" id="768670.Calni_2024"/>
<dbReference type="NCBIfam" id="NF033452">
    <property type="entry name" value="BREX_1_MTaseX"/>
    <property type="match status" value="1"/>
</dbReference>
<keyword evidence="6" id="KW-1185">Reference proteome</keyword>
<dbReference type="InterPro" id="IPR047939">
    <property type="entry name" value="BREX_1_PglX"/>
</dbReference>
<dbReference type="EMBL" id="CP002347">
    <property type="protein sequence ID" value="ADR19918.1"/>
    <property type="molecule type" value="Genomic_DNA"/>
</dbReference>
<dbReference type="KEGG" id="cni:Calni_2024"/>
<dbReference type="GO" id="GO:0009007">
    <property type="term" value="F:site-specific DNA-methyltransferase (adenine-specific) activity"/>
    <property type="evidence" value="ECO:0007669"/>
    <property type="project" value="UniProtKB-EC"/>
</dbReference>
<dbReference type="OrthoDB" id="9806213at2"/>
<accession>E4THQ7</accession>
<dbReference type="RefSeq" id="WP_013452125.1">
    <property type="nucleotide sequence ID" value="NC_014758.1"/>
</dbReference>
<comment type="catalytic activity">
    <reaction evidence="4">
        <text>a 2'-deoxyadenosine in DNA + S-adenosyl-L-methionine = an N(6)-methyl-2'-deoxyadenosine in DNA + S-adenosyl-L-homocysteine + H(+)</text>
        <dbReference type="Rhea" id="RHEA:15197"/>
        <dbReference type="Rhea" id="RHEA-COMP:12418"/>
        <dbReference type="Rhea" id="RHEA-COMP:12419"/>
        <dbReference type="ChEBI" id="CHEBI:15378"/>
        <dbReference type="ChEBI" id="CHEBI:57856"/>
        <dbReference type="ChEBI" id="CHEBI:59789"/>
        <dbReference type="ChEBI" id="CHEBI:90615"/>
        <dbReference type="ChEBI" id="CHEBI:90616"/>
        <dbReference type="EC" id="2.1.1.72"/>
    </reaction>
</comment>
<sequence>MPTFIKLTDYNSSEEKEKGFFDPKNRYVAKQEDFGKIPGSPIAYWVSDRVKEIFEKSKKLGEIAEPRQGLITGDNDRFLKFWYEVDIYNIGFGFSNREEAKESGLKWFPYNKGGDFRKWYGNYEYVVNWKNDGNEIKNFIDNKGKQKSRPQNVSYYFREGLTWTALTSGPFNLRYSNKFIFDAKGPMLFSKIGNIKYLLSFTNCIVTNSFLRILAPTMDYNQGPVYKIPIIFPKSDSTKQKIEELTQECIDISKEDWDSRETSWDFRTNELVRIMNYEFLMLNESKKNNSKSKIQNLTLETIYNRYCEYWREKFFKLHSNEEELNRLFIDIYELQDELTPDVPLDEITILKEETKIVDGDLVFNKDAIVKQFISYAVGCMFGRYSLDHEGLHIADMGVSIEEANSKFNIQNSTFTIDDDNIIPVFEFDFFADDIVSRFKEFLKITFSEKTLYENLSFIADALGKKSSESDEDAIRRYFHKEFYVDHVRRYNKRPIYWMFSSNPKGAGAFNVLIYMHRYYPGIVAKIRTDYLHPYIDKIEFEKNRLQQSIDNDVLSGQTLKKAQNTIDKIEKYLIELREYDVKLKYYADKMIKIDLDDGVKVNYCKFQDILVVFDNKLCTESETEE</sequence>
<dbReference type="PANTHER" id="PTHR33841:SF1">
    <property type="entry name" value="DNA METHYLTRANSFERASE A"/>
    <property type="match status" value="1"/>
</dbReference>
<dbReference type="Proteomes" id="UP000007039">
    <property type="component" value="Chromosome"/>
</dbReference>
<name>E4THQ7_CALNY</name>
<organism evidence="5 6">
    <name type="scientific">Calditerrivibrio nitroreducens (strain DSM 19672 / NBRC 101217 / Yu37-1)</name>
    <dbReference type="NCBI Taxonomy" id="768670"/>
    <lineage>
        <taxon>Bacteria</taxon>
        <taxon>Pseudomonadati</taxon>
        <taxon>Deferribacterota</taxon>
        <taxon>Deferribacteres</taxon>
        <taxon>Deferribacterales</taxon>
        <taxon>Calditerrivibrionaceae</taxon>
    </lineage>
</organism>
<reference evidence="5 6" key="2">
    <citation type="journal article" date="2011" name="Stand. Genomic Sci.">
        <title>Complete genome sequence of Calditerrivibrio nitroreducens type strain (Yu37-1).</title>
        <authorList>
            <person name="Pitluck S."/>
            <person name="Sikorski J."/>
            <person name="Zeytun A."/>
            <person name="Lapidus A."/>
            <person name="Nolan M."/>
            <person name="Lucas S."/>
            <person name="Hammon N."/>
            <person name="Deshpande S."/>
            <person name="Cheng J.F."/>
            <person name="Tapia R."/>
            <person name="Han C."/>
            <person name="Goodwin L."/>
            <person name="Liolios K."/>
            <person name="Pagani I."/>
            <person name="Ivanova N."/>
            <person name="Mavromatis K."/>
            <person name="Pati A."/>
            <person name="Chen A."/>
            <person name="Palaniappan K."/>
            <person name="Hauser L."/>
            <person name="Chang Y.J."/>
            <person name="Jeffries C.D."/>
            <person name="Detter J.C."/>
            <person name="Brambilla E."/>
            <person name="Djao O.D."/>
            <person name="Rohde M."/>
            <person name="Spring S."/>
            <person name="Goker M."/>
            <person name="Woyke T."/>
            <person name="Bristow J."/>
            <person name="Eisen J.A."/>
            <person name="Markowitz V."/>
            <person name="Hugenholtz P."/>
            <person name="Kyrpides N.C."/>
            <person name="Klenk H.P."/>
            <person name="Land M."/>
        </authorList>
    </citation>
    <scope>NUCLEOTIDE SEQUENCE [LARGE SCALE GENOMIC DNA]</scope>
    <source>
        <strain evidence="6">DSM 19672 / NBRC 101217 / Yu37-1</strain>
    </source>
</reference>
<evidence type="ECO:0000256" key="3">
    <source>
        <dbReference type="ARBA" id="ARBA00022679"/>
    </source>
</evidence>
<evidence type="ECO:0000256" key="1">
    <source>
        <dbReference type="ARBA" id="ARBA00011900"/>
    </source>
</evidence>
<dbReference type="EC" id="2.1.1.72" evidence="1"/>
<dbReference type="InterPro" id="IPR050953">
    <property type="entry name" value="N4_N6_ade-DNA_methylase"/>
</dbReference>
<dbReference type="AlphaFoldDB" id="E4THQ7"/>
<dbReference type="eggNOG" id="COG0827">
    <property type="taxonomic scope" value="Bacteria"/>
</dbReference>
<protein>
    <recommendedName>
        <fullName evidence="1">site-specific DNA-methyltransferase (adenine-specific)</fullName>
        <ecNumber evidence="1">2.1.1.72</ecNumber>
    </recommendedName>
</protein>
<dbReference type="GO" id="GO:0032259">
    <property type="term" value="P:methylation"/>
    <property type="evidence" value="ECO:0007669"/>
    <property type="project" value="UniProtKB-KW"/>
</dbReference>
<keyword evidence="3" id="KW-0808">Transferase</keyword>
<reference key="1">
    <citation type="submission" date="2010-11" db="EMBL/GenBank/DDBJ databases">
        <title>The complete genome of chromosome of Calditerrivibrio nitroreducens DSM 19672.</title>
        <authorList>
            <consortium name="US DOE Joint Genome Institute (JGI-PGF)"/>
            <person name="Lucas S."/>
            <person name="Copeland A."/>
            <person name="Lapidus A."/>
            <person name="Bruce D."/>
            <person name="Goodwin L."/>
            <person name="Pitluck S."/>
            <person name="Kyrpides N."/>
            <person name="Mavromatis K."/>
            <person name="Ivanova N."/>
            <person name="Mikhailova N."/>
            <person name="Zeytun A."/>
            <person name="Brettin T."/>
            <person name="Detter J.C."/>
            <person name="Tapia R."/>
            <person name="Han C."/>
            <person name="Land M."/>
            <person name="Hauser L."/>
            <person name="Markowitz V."/>
            <person name="Cheng J.-F."/>
            <person name="Hugenholtz P."/>
            <person name="Woyke T."/>
            <person name="Wu D."/>
            <person name="Spring S."/>
            <person name="Schroeder M."/>
            <person name="Brambilla E."/>
            <person name="Klenk H.-P."/>
            <person name="Eisen J.A."/>
        </authorList>
    </citation>
    <scope>NUCLEOTIDE SEQUENCE [LARGE SCALE GENOMIC DNA]</scope>
    <source>
        <strain>DSM 19672</strain>
    </source>
</reference>
<evidence type="ECO:0000313" key="6">
    <source>
        <dbReference type="Proteomes" id="UP000007039"/>
    </source>
</evidence>
<dbReference type="REBASE" id="29530">
    <property type="entry name" value="Cni19672ORF2024P"/>
</dbReference>
<dbReference type="PANTHER" id="PTHR33841">
    <property type="entry name" value="DNA METHYLTRANSFERASE YEEA-RELATED"/>
    <property type="match status" value="1"/>
</dbReference>
<dbReference type="HOGENOM" id="CLU_007510_3_0_0"/>
<proteinExistence type="predicted"/>
<evidence type="ECO:0000313" key="5">
    <source>
        <dbReference type="EMBL" id="ADR19918.1"/>
    </source>
</evidence>
<keyword evidence="2" id="KW-0489">Methyltransferase</keyword>
<gene>
    <name evidence="5" type="ordered locus">Calni_2024</name>
</gene>